<reference evidence="1" key="1">
    <citation type="submission" date="2021-01" db="EMBL/GenBank/DDBJ databases">
        <authorList>
            <person name="Corre E."/>
            <person name="Pelletier E."/>
            <person name="Niang G."/>
            <person name="Scheremetjew M."/>
            <person name="Finn R."/>
            <person name="Kale V."/>
            <person name="Holt S."/>
            <person name="Cochrane G."/>
            <person name="Meng A."/>
            <person name="Brown T."/>
            <person name="Cohen L."/>
        </authorList>
    </citation>
    <scope>NUCLEOTIDE SEQUENCE</scope>
    <source>
        <strain evidence="1">OF101</strain>
    </source>
</reference>
<accession>A0A7S1MA25</accession>
<sequence>MEIPQLWKDRCHSEVRPGENGLPVGAEEGANMNLVSLYGGVEFGLSRFNIAPNQRLPSFIPTEEPARPGLFAPARRAVLERGVNLDLIAAGGDVLQKSIELARAGVRPEGVDLNLDQFDLSEPTRVGSLDAPPDVATSGDFWSYLESDELSAEDEERRLLQKVFNPSLSDRRSEGDLFVPPDTSARYLRKLQRLVQEEADVQRQRKEHFFSQGFQIGNAGRIFPSSWSFSNAVLPESGLRRHPCDRGAVDADVLKSAVVAFDKSTEDGTRYRVYRFGSLEVRTTQDIDGKENIGAVFSLCASTDASRHHQVVRDDEQIVKATEYVEASGKDYHCYVVLETEQKNVIVTEELKNGTLRREANPKDLEDRCSLAKVLRSVGAADCKKTSFTVGGVKALQSSIYNHVSGCRAGSGLRMK</sequence>
<proteinExistence type="predicted"/>
<dbReference type="AlphaFoldDB" id="A0A7S1MA25"/>
<organism evidence="1">
    <name type="scientific">Alexandrium catenella</name>
    <name type="common">Red tide dinoflagellate</name>
    <name type="synonym">Gonyaulax catenella</name>
    <dbReference type="NCBI Taxonomy" id="2925"/>
    <lineage>
        <taxon>Eukaryota</taxon>
        <taxon>Sar</taxon>
        <taxon>Alveolata</taxon>
        <taxon>Dinophyceae</taxon>
        <taxon>Gonyaulacales</taxon>
        <taxon>Pyrocystaceae</taxon>
        <taxon>Alexandrium</taxon>
    </lineage>
</organism>
<protein>
    <submittedName>
        <fullName evidence="1">Uncharacterized protein</fullName>
    </submittedName>
</protein>
<evidence type="ECO:0000313" key="1">
    <source>
        <dbReference type="EMBL" id="CAD9125483.1"/>
    </source>
</evidence>
<dbReference type="EMBL" id="HBGE01032204">
    <property type="protein sequence ID" value="CAD9125483.1"/>
    <property type="molecule type" value="Transcribed_RNA"/>
</dbReference>
<gene>
    <name evidence="1" type="ORF">ACAT0790_LOCUS19457</name>
</gene>
<name>A0A7S1MA25_ALECA</name>